<sequence>MRCPLLCNVHRYKLSLRSSFPREKINSIMLAPATHSGAPTYNRTK</sequence>
<proteinExistence type="predicted"/>
<dbReference type="EMBL" id="BK015962">
    <property type="protein sequence ID" value="DAF87503.1"/>
    <property type="molecule type" value="Genomic_DNA"/>
</dbReference>
<protein>
    <submittedName>
        <fullName evidence="1">Uncharacterized protein</fullName>
    </submittedName>
</protein>
<accession>A0A8S5TZ95</accession>
<evidence type="ECO:0000313" key="1">
    <source>
        <dbReference type="EMBL" id="DAF87503.1"/>
    </source>
</evidence>
<reference evidence="1" key="1">
    <citation type="journal article" date="2021" name="Proc. Natl. Acad. Sci. U.S.A.">
        <title>A Catalog of Tens of Thousands of Viruses from Human Metagenomes Reveals Hidden Associations with Chronic Diseases.</title>
        <authorList>
            <person name="Tisza M.J."/>
            <person name="Buck C.B."/>
        </authorList>
    </citation>
    <scope>NUCLEOTIDE SEQUENCE</scope>
    <source>
        <strain evidence="1">CtnPP24</strain>
    </source>
</reference>
<organism evidence="1">
    <name type="scientific">Siphoviridae sp. ctnPP24</name>
    <dbReference type="NCBI Taxonomy" id="2825662"/>
    <lineage>
        <taxon>Viruses</taxon>
        <taxon>Duplodnaviria</taxon>
        <taxon>Heunggongvirae</taxon>
        <taxon>Uroviricota</taxon>
        <taxon>Caudoviricetes</taxon>
    </lineage>
</organism>
<name>A0A8S5TZ95_9CAUD</name>